<dbReference type="PROSITE" id="PS00798">
    <property type="entry name" value="ALDOKETO_REDUCTASE_1"/>
    <property type="match status" value="1"/>
</dbReference>
<dbReference type="Gene3D" id="3.20.20.100">
    <property type="entry name" value="NADP-dependent oxidoreductase domain"/>
    <property type="match status" value="1"/>
</dbReference>
<dbReference type="RefSeq" id="WP_307682601.1">
    <property type="nucleotide sequence ID" value="NZ_JAUSQX010000001.1"/>
</dbReference>
<gene>
    <name evidence="5" type="ORF">J2S70_000955</name>
</gene>
<dbReference type="PIRSF" id="PIRSF000097">
    <property type="entry name" value="AKR"/>
    <property type="match status" value="1"/>
</dbReference>
<keyword evidence="3 5" id="KW-0560">Oxidoreductase</keyword>
<dbReference type="EMBL" id="JAUSQX010000001">
    <property type="protein sequence ID" value="MDP9806373.1"/>
    <property type="molecule type" value="Genomic_DNA"/>
</dbReference>
<comment type="similarity">
    <text evidence="1">Belongs to the aldo/keto reductase family.</text>
</comment>
<evidence type="ECO:0000256" key="1">
    <source>
        <dbReference type="ARBA" id="ARBA00007905"/>
    </source>
</evidence>
<evidence type="ECO:0000313" key="5">
    <source>
        <dbReference type="EMBL" id="MDP9806373.1"/>
    </source>
</evidence>
<evidence type="ECO:0000256" key="2">
    <source>
        <dbReference type="ARBA" id="ARBA00022857"/>
    </source>
</evidence>
<dbReference type="InterPro" id="IPR023210">
    <property type="entry name" value="NADP_OxRdtase_dom"/>
</dbReference>
<protein>
    <submittedName>
        <fullName evidence="5">2,5-diketo-D-gluconate reductase A</fullName>
        <ecNumber evidence="5">1.1.1.346</ecNumber>
    </submittedName>
</protein>
<dbReference type="PROSITE" id="PS00062">
    <property type="entry name" value="ALDOKETO_REDUCTASE_2"/>
    <property type="match status" value="1"/>
</dbReference>
<dbReference type="CDD" id="cd19071">
    <property type="entry name" value="AKR_AKR1-5-like"/>
    <property type="match status" value="1"/>
</dbReference>
<dbReference type="PRINTS" id="PR00069">
    <property type="entry name" value="ALDKETRDTASE"/>
</dbReference>
<accession>A0ABT9NHU2</accession>
<dbReference type="Pfam" id="PF00248">
    <property type="entry name" value="Aldo_ket_red"/>
    <property type="match status" value="1"/>
</dbReference>
<dbReference type="InterPro" id="IPR020471">
    <property type="entry name" value="AKR"/>
</dbReference>
<dbReference type="PANTHER" id="PTHR43827:SF3">
    <property type="entry name" value="NADP-DEPENDENT OXIDOREDUCTASE DOMAIN-CONTAINING PROTEIN"/>
    <property type="match status" value="1"/>
</dbReference>
<dbReference type="SUPFAM" id="SSF51430">
    <property type="entry name" value="NAD(P)-linked oxidoreductase"/>
    <property type="match status" value="1"/>
</dbReference>
<dbReference type="GO" id="GO:0016491">
    <property type="term" value="F:oxidoreductase activity"/>
    <property type="evidence" value="ECO:0007669"/>
    <property type="project" value="UniProtKB-KW"/>
</dbReference>
<evidence type="ECO:0000256" key="3">
    <source>
        <dbReference type="ARBA" id="ARBA00023002"/>
    </source>
</evidence>
<dbReference type="InterPro" id="IPR018170">
    <property type="entry name" value="Aldo/ket_reductase_CS"/>
</dbReference>
<dbReference type="InterPro" id="IPR036812">
    <property type="entry name" value="NAD(P)_OxRdtase_dom_sf"/>
</dbReference>
<evidence type="ECO:0000313" key="6">
    <source>
        <dbReference type="Proteomes" id="UP001243212"/>
    </source>
</evidence>
<dbReference type="Proteomes" id="UP001243212">
    <property type="component" value="Unassembled WGS sequence"/>
</dbReference>
<sequence>MTQPLIELSSGAQIPQLGFGTYKIGNDDAERVVLSALSVGYRHLDTAQMYGNEKGVGLALTAMGRELGLERDEVFVTTKLNTPNHREDDVRSSFAQSLADLSVDYVDLFLIHWPMPMFYDGDFVTTFKVMEEFVADGRAKSIGVSNFETYHLDKLIADASIVPAVNQIEIHPYCQNREVANYCKERGIAVESWSPLGRGGVLDDPVIAEIAREVGASPAQVVVAWHLDKGYVVIPKSAHEQRQRENFEGLNVRLSEEHIARIDDLDQGEEGRTGKHPDVFDRM</sequence>
<dbReference type="EC" id="1.1.1.346" evidence="5"/>
<dbReference type="PANTHER" id="PTHR43827">
    <property type="entry name" value="2,5-DIKETO-D-GLUCONIC ACID REDUCTASE"/>
    <property type="match status" value="1"/>
</dbReference>
<keyword evidence="2" id="KW-0521">NADP</keyword>
<comment type="caution">
    <text evidence="5">The sequence shown here is derived from an EMBL/GenBank/DDBJ whole genome shotgun (WGS) entry which is preliminary data.</text>
</comment>
<name>A0ABT9NHU2_9ACTO</name>
<feature type="domain" description="NADP-dependent oxidoreductase" evidence="4">
    <location>
        <begin position="17"/>
        <end position="266"/>
    </location>
</feature>
<evidence type="ECO:0000259" key="4">
    <source>
        <dbReference type="Pfam" id="PF00248"/>
    </source>
</evidence>
<reference evidence="5 6" key="1">
    <citation type="submission" date="2023-07" db="EMBL/GenBank/DDBJ databases">
        <title>Sequencing the genomes of 1000 actinobacteria strains.</title>
        <authorList>
            <person name="Klenk H.-P."/>
        </authorList>
    </citation>
    <scope>NUCLEOTIDE SEQUENCE [LARGE SCALE GENOMIC DNA]</scope>
    <source>
        <strain evidence="5 6">DSM 17163</strain>
    </source>
</reference>
<organism evidence="5 6">
    <name type="scientific">Trueperella bonasi</name>
    <dbReference type="NCBI Taxonomy" id="312286"/>
    <lineage>
        <taxon>Bacteria</taxon>
        <taxon>Bacillati</taxon>
        <taxon>Actinomycetota</taxon>
        <taxon>Actinomycetes</taxon>
        <taxon>Actinomycetales</taxon>
        <taxon>Actinomycetaceae</taxon>
        <taxon>Trueperella</taxon>
    </lineage>
</organism>
<proteinExistence type="inferred from homology"/>
<keyword evidence="6" id="KW-1185">Reference proteome</keyword>